<dbReference type="RefSeq" id="WP_118910921.1">
    <property type="nucleotide sequence ID" value="NZ_QOCS01000014.1"/>
</dbReference>
<evidence type="ECO:0000256" key="1">
    <source>
        <dbReference type="SAM" id="MobiDB-lite"/>
    </source>
</evidence>
<evidence type="ECO:0000313" key="3">
    <source>
        <dbReference type="Proteomes" id="UP000284822"/>
    </source>
</evidence>
<dbReference type="AlphaFoldDB" id="A0A3R6YIX7"/>
<comment type="caution">
    <text evidence="2">The sequence shown here is derived from an EMBL/GenBank/DDBJ whole genome shotgun (WGS) entry which is preliminary data.</text>
</comment>
<evidence type="ECO:0000313" key="2">
    <source>
        <dbReference type="EMBL" id="RHW46074.1"/>
    </source>
</evidence>
<reference evidence="2 3" key="1">
    <citation type="submission" date="2018-07" db="EMBL/GenBank/DDBJ databases">
        <title>Genome sequences of six Lactobacillus spp. isolated from bumble bee guts.</title>
        <authorList>
            <person name="Motta E.V.S."/>
            <person name="Moran N.A."/>
        </authorList>
    </citation>
    <scope>NUCLEOTIDE SEQUENCE [LARGE SCALE GENOMIC DNA]</scope>
    <source>
        <strain evidence="2 3">LV-8.1</strain>
    </source>
</reference>
<dbReference type="Proteomes" id="UP000284822">
    <property type="component" value="Unassembled WGS sequence"/>
</dbReference>
<organism evidence="2 3">
    <name type="scientific">Bombilactobacillus bombi</name>
    <dbReference type="NCBI Taxonomy" id="1303590"/>
    <lineage>
        <taxon>Bacteria</taxon>
        <taxon>Bacillati</taxon>
        <taxon>Bacillota</taxon>
        <taxon>Bacilli</taxon>
        <taxon>Lactobacillales</taxon>
        <taxon>Lactobacillaceae</taxon>
        <taxon>Bombilactobacillus</taxon>
    </lineage>
</organism>
<name>A0A3R6YIX7_9LACO</name>
<dbReference type="EMBL" id="QOCS01000014">
    <property type="protein sequence ID" value="RHW46074.1"/>
    <property type="molecule type" value="Genomic_DNA"/>
</dbReference>
<protein>
    <submittedName>
        <fullName evidence="2">Uncharacterized protein</fullName>
    </submittedName>
</protein>
<gene>
    <name evidence="2" type="ORF">DS832_06915</name>
</gene>
<feature type="region of interest" description="Disordered" evidence="1">
    <location>
        <begin position="41"/>
        <end position="74"/>
    </location>
</feature>
<accession>A0A3R6YIX7</accession>
<proteinExistence type="predicted"/>
<sequence>MMVNDLTKLAKDFSILNHKSIKSVKTKDKILLPDDNGQVDLSNLAPTDNHDDDSNISGGGTIPDSGMNTDPGKSLSGVEQLWIGPASIASPTDVTLSKAISDVGDGIQLAVQIIKTPITNGQLEATVTLPAVASVDAKPQDGKYVCSVPIPISILAKNLAVGKTINVALDGIGEALSTTKVSQSPVISIYVKDNKTLTITNHQGYALDKTTSGNMGAFYDGQITSVNSYTKVQPVPQLPNGTILFSGAAKSGEIKLAGVNDSFNNVGDGIAIYFNSKTLYVDNNHKYHTLIEDIFTFSNPLLIAKADLLADKQLELKMKAHEISTGLACHVWSDDSSNKTIDFGVGNTIIAPIQKEANIKITNSSFIFSNVNLMTSLANGTDLFTDFALEIDKVTTYTN</sequence>